<keyword evidence="2" id="KW-1185">Reference proteome</keyword>
<dbReference type="EMBL" id="AYKG01000045">
    <property type="protein sequence ID" value="ROO25672.1"/>
    <property type="molecule type" value="Genomic_DNA"/>
</dbReference>
<gene>
    <name evidence="1" type="ORF">SAJA_12785</name>
</gene>
<dbReference type="OrthoDB" id="543755at2"/>
<comment type="caution">
    <text evidence="1">The sequence shown here is derived from an EMBL/GenBank/DDBJ whole genome shotgun (WGS) entry which is preliminary data.</text>
</comment>
<proteinExistence type="predicted"/>
<name>A0A423PJI9_9GAMM</name>
<dbReference type="RefSeq" id="WP_123659015.1">
    <property type="nucleotide sequence ID" value="NZ_AYKG01000045.1"/>
</dbReference>
<sequence length="284" mass="32383">MIDVCFHTYPPGWPWTRRARRRVRRKREKIDWSVALRQGFRRHDIKTRLYRPGRPLDADVHVFWGWHEPAMFDRLAQSEGQHALILERGFLPPRRGWASLAFDGLNNHGRYGPAGDNGVRFEQHFGHLWREWQHRDTGRVLLIGQVPGDISLNGVQVDEWAAERAARLHAMGRQVIYRPHPLGFTECPAHAVASAHSLAEDMAAVDCVITYSSNTGIEAVLAGVPIIVESDVSMAWPMGGHDIEASIVRPDRGVWAHDLAWKQWQRHELADGTAWDHVRHAVGL</sequence>
<reference evidence="1 2" key="1">
    <citation type="submission" date="2013-10" db="EMBL/GenBank/DDBJ databases">
        <title>Salinisphaera japonica YTM-1 Genome Sequencing.</title>
        <authorList>
            <person name="Lai Q."/>
            <person name="Li C."/>
            <person name="Shao Z."/>
        </authorList>
    </citation>
    <scope>NUCLEOTIDE SEQUENCE [LARGE SCALE GENOMIC DNA]</scope>
    <source>
        <strain evidence="1 2">YTM-1</strain>
    </source>
</reference>
<evidence type="ECO:0008006" key="3">
    <source>
        <dbReference type="Google" id="ProtNLM"/>
    </source>
</evidence>
<dbReference type="AlphaFoldDB" id="A0A423PJI9"/>
<dbReference type="Proteomes" id="UP000285310">
    <property type="component" value="Unassembled WGS sequence"/>
</dbReference>
<organism evidence="1 2">
    <name type="scientific">Salinisphaera japonica YTM-1</name>
    <dbReference type="NCBI Taxonomy" id="1209778"/>
    <lineage>
        <taxon>Bacteria</taxon>
        <taxon>Pseudomonadati</taxon>
        <taxon>Pseudomonadota</taxon>
        <taxon>Gammaproteobacteria</taxon>
        <taxon>Salinisphaerales</taxon>
        <taxon>Salinisphaeraceae</taxon>
        <taxon>Salinisphaera</taxon>
    </lineage>
</organism>
<dbReference type="InParanoid" id="A0A423PJI9"/>
<accession>A0A423PJI9</accession>
<protein>
    <recommendedName>
        <fullName evidence="3">Capsule polysaccharide biosynthesis protein</fullName>
    </recommendedName>
</protein>
<evidence type="ECO:0000313" key="2">
    <source>
        <dbReference type="Proteomes" id="UP000285310"/>
    </source>
</evidence>
<evidence type="ECO:0000313" key="1">
    <source>
        <dbReference type="EMBL" id="ROO25672.1"/>
    </source>
</evidence>